<dbReference type="Pfam" id="PF01435">
    <property type="entry name" value="Peptidase_M48"/>
    <property type="match status" value="1"/>
</dbReference>
<dbReference type="GeneID" id="2908175"/>
<dbReference type="VEuPathDB" id="FungiDB:YALI0_F11033g"/>
<feature type="domain" description="CAAX prenyl protease 1 N-terminal" evidence="17">
    <location>
        <begin position="36"/>
        <end position="235"/>
    </location>
</feature>
<evidence type="ECO:0000259" key="17">
    <source>
        <dbReference type="Pfam" id="PF16491"/>
    </source>
</evidence>
<evidence type="ECO:0000313" key="18">
    <source>
        <dbReference type="EMBL" id="AOW06973.1"/>
    </source>
</evidence>
<feature type="transmembrane region" description="Helical" evidence="15">
    <location>
        <begin position="360"/>
        <end position="381"/>
    </location>
</feature>
<feature type="domain" description="Peptidase M48" evidence="16">
    <location>
        <begin position="239"/>
        <end position="443"/>
    </location>
</feature>
<reference evidence="19 21" key="2">
    <citation type="submission" date="2018-07" db="EMBL/GenBank/DDBJ databases">
        <title>Draft Genome Assemblies for Five Robust Yarrowia lipolytica Strains Exhibiting High Lipid Production and Pentose Sugar Utilization and Sugar Alcohol Secretion from Undetoxified Lignocellulosic Biomass Hydrolysates.</title>
        <authorList>
            <consortium name="DOE Joint Genome Institute"/>
            <person name="Walker C."/>
            <person name="Ryu S."/>
            <person name="Na H."/>
            <person name="Zane M."/>
            <person name="LaButti K."/>
            <person name="Lipzen A."/>
            <person name="Haridas S."/>
            <person name="Barry K."/>
            <person name="Grigoriev I.V."/>
            <person name="Quarterman J."/>
            <person name="Slininger P."/>
            <person name="Dien B."/>
            <person name="Trinh C.T."/>
        </authorList>
    </citation>
    <scope>NUCLEOTIDE SEQUENCE [LARGE SCALE GENOMIC DNA]</scope>
    <source>
        <strain evidence="19 21">YB392</strain>
    </source>
</reference>
<evidence type="ECO:0000256" key="4">
    <source>
        <dbReference type="ARBA" id="ARBA00022723"/>
    </source>
</evidence>
<dbReference type="CDD" id="cd07343">
    <property type="entry name" value="M48A_Zmpste24p_like"/>
    <property type="match status" value="1"/>
</dbReference>
<comment type="cofactor">
    <cofactor evidence="14 15">
        <name>Zn(2+)</name>
        <dbReference type="ChEBI" id="CHEBI:29105"/>
    </cofactor>
    <text evidence="14 15">Binds 1 zinc ion per subunit.</text>
</comment>
<comment type="function">
    <text evidence="15">Proteolytically removes the C-terminal three residues of farnesylated proteins.</text>
</comment>
<evidence type="ECO:0000256" key="8">
    <source>
        <dbReference type="ARBA" id="ARBA00022989"/>
    </source>
</evidence>
<dbReference type="RefSeq" id="XP_505269.2">
    <property type="nucleotide sequence ID" value="XM_505269.2"/>
</dbReference>
<dbReference type="InterPro" id="IPR032456">
    <property type="entry name" value="Peptidase_M48_N"/>
</dbReference>
<keyword evidence="4 14" id="KW-0479">Metal-binding</keyword>
<comment type="subcellular location">
    <subcellularLocation>
        <location evidence="1 15">Endoplasmic reticulum membrane</location>
        <topology evidence="1 15">Multi-pass membrane protein</topology>
    </subcellularLocation>
</comment>
<dbReference type="GO" id="GO:0004222">
    <property type="term" value="F:metalloendopeptidase activity"/>
    <property type="evidence" value="ECO:0007669"/>
    <property type="project" value="UniProtKB-UniRule"/>
</dbReference>
<dbReference type="OrthoDB" id="360839at2759"/>
<dbReference type="Gene3D" id="3.30.2010.10">
    <property type="entry name" value="Metalloproteases ('zincins'), catalytic domain"/>
    <property type="match status" value="1"/>
</dbReference>
<evidence type="ECO:0000256" key="1">
    <source>
        <dbReference type="ARBA" id="ARBA00004477"/>
    </source>
</evidence>
<evidence type="ECO:0000256" key="11">
    <source>
        <dbReference type="ARBA" id="ARBA00044456"/>
    </source>
</evidence>
<evidence type="ECO:0000256" key="5">
    <source>
        <dbReference type="ARBA" id="ARBA00022801"/>
    </source>
</evidence>
<feature type="binding site" evidence="14">
    <location>
        <position position="308"/>
    </location>
    <ligand>
        <name>Zn(2+)</name>
        <dbReference type="ChEBI" id="CHEBI:29105"/>
        <note>catalytic</note>
    </ligand>
</feature>
<sequence>MEHLRKLDSPNVPWRQIIVGTAIGDYLLESYLNYRQYQVYKRTEVPASLQGIVSQEKLTESNDYSMAKMRFSFVHSTYSLVNFLATIHFNVIPKIFHVTKMGFTKRIAPKLAGATFFGAKTLHKLALSTPVHTAFAFNVFGLVSSLLELPFSYYKNFVLEKKYGFNKMTPKTFVLDFFKEQALSFTIQGLYIGIFEKILIKFGLSFVPYFTGFVVVLQIVLMYAVPTLIMPMFNKFEKLEDGELKDRSEALAKKLDFPLSDLYVIDGSTRSAHSNAFFTGLPWKKQIVLYDTLIEQCSTDEIEAILGHELGHWKMNHILQTLLAGNANILTLTLGFLAFAHNDSFYTSLGFFSNDRPAAYLFNTLYLQVISPIQYGVTFLMNGMSRKNEFEADQFSKDLGYGDALAKSLITIHQENLSNYDGDWLYNSYHRSHPLLLERLEAIGYKPKAQ</sequence>
<evidence type="ECO:0000256" key="14">
    <source>
        <dbReference type="PIRSR" id="PIRSR627057-2"/>
    </source>
</evidence>
<feature type="binding site" evidence="14">
    <location>
        <position position="312"/>
    </location>
    <ligand>
        <name>Zn(2+)</name>
        <dbReference type="ChEBI" id="CHEBI:29105"/>
        <note>catalytic</note>
    </ligand>
</feature>
<keyword evidence="7 14" id="KW-0862">Zinc</keyword>
<dbReference type="GO" id="GO:0046872">
    <property type="term" value="F:metal ion binding"/>
    <property type="evidence" value="ECO:0007669"/>
    <property type="project" value="UniProtKB-UniRule"/>
</dbReference>
<keyword evidence="3 15" id="KW-0812">Transmembrane</keyword>
<evidence type="ECO:0000256" key="3">
    <source>
        <dbReference type="ARBA" id="ARBA00022692"/>
    </source>
</evidence>
<dbReference type="FunFam" id="3.30.2010.10:FF:000002">
    <property type="entry name" value="CAAX prenyl protease"/>
    <property type="match status" value="1"/>
</dbReference>
<reference evidence="18 20" key="1">
    <citation type="journal article" date="2016" name="PLoS ONE">
        <title>Sequence Assembly of Yarrowia lipolytica Strain W29/CLIB89 Shows Transposable Element Diversity.</title>
        <authorList>
            <person name="Magnan C."/>
            <person name="Yu J."/>
            <person name="Chang I."/>
            <person name="Jahn E."/>
            <person name="Kanomata Y."/>
            <person name="Wu J."/>
            <person name="Zeller M."/>
            <person name="Oakes M."/>
            <person name="Baldi P."/>
            <person name="Sandmeyer S."/>
        </authorList>
    </citation>
    <scope>NUCLEOTIDE SEQUENCE [LARGE SCALE GENOMIC DNA]</scope>
    <source>
        <strain evidence="18">CLIB89</strain>
        <strain evidence="20">CLIB89(W29)</strain>
    </source>
</reference>
<dbReference type="OMA" id="FVIEEKF"/>
<feature type="transmembrane region" description="Helical" evidence="15">
    <location>
        <begin position="322"/>
        <end position="340"/>
    </location>
</feature>
<evidence type="ECO:0000313" key="20">
    <source>
        <dbReference type="Proteomes" id="UP000182444"/>
    </source>
</evidence>
<feature type="active site" description="Proton donor" evidence="13">
    <location>
        <position position="393"/>
    </location>
</feature>
<dbReference type="PANTHER" id="PTHR10120">
    <property type="entry name" value="CAAX PRENYL PROTEASE 1"/>
    <property type="match status" value="1"/>
</dbReference>
<protein>
    <recommendedName>
        <fullName evidence="15">CAAX prenyl protease</fullName>
        <ecNumber evidence="15">3.4.24.84</ecNumber>
    </recommendedName>
</protein>
<name>A0A1D8NMZ7_YARLL</name>
<evidence type="ECO:0000256" key="12">
    <source>
        <dbReference type="ARBA" id="ARBA00060927"/>
    </source>
</evidence>
<dbReference type="GO" id="GO:0071586">
    <property type="term" value="P:CAAX-box protein processing"/>
    <property type="evidence" value="ECO:0007669"/>
    <property type="project" value="UniProtKB-UniRule"/>
</dbReference>
<keyword evidence="5 15" id="KW-0378">Hydrolase</keyword>
<gene>
    <name evidence="19" type="ORF">B0I71DRAFT_128377</name>
    <name evidence="18" type="ORF">YALI1_F14688g</name>
</gene>
<dbReference type="AlphaFoldDB" id="A0A1D8NMZ7"/>
<dbReference type="EC" id="3.4.24.84" evidence="15"/>
<dbReference type="EMBL" id="CP017558">
    <property type="protein sequence ID" value="AOW06973.1"/>
    <property type="molecule type" value="Genomic_DNA"/>
</dbReference>
<organism evidence="18 20">
    <name type="scientific">Yarrowia lipolytica</name>
    <name type="common">Candida lipolytica</name>
    <dbReference type="NCBI Taxonomy" id="4952"/>
    <lineage>
        <taxon>Eukaryota</taxon>
        <taxon>Fungi</taxon>
        <taxon>Dikarya</taxon>
        <taxon>Ascomycota</taxon>
        <taxon>Saccharomycotina</taxon>
        <taxon>Dipodascomycetes</taxon>
        <taxon>Dipodascales</taxon>
        <taxon>Dipodascales incertae sedis</taxon>
        <taxon>Yarrowia</taxon>
    </lineage>
</organism>
<feature type="transmembrane region" description="Helical" evidence="15">
    <location>
        <begin position="173"/>
        <end position="194"/>
    </location>
</feature>
<evidence type="ECO:0000256" key="10">
    <source>
        <dbReference type="ARBA" id="ARBA00023136"/>
    </source>
</evidence>
<dbReference type="EMBL" id="KZ858958">
    <property type="protein sequence ID" value="RDW27841.1"/>
    <property type="molecule type" value="Genomic_DNA"/>
</dbReference>
<comment type="similarity">
    <text evidence="12 15">Belongs to the peptidase M48A family.</text>
</comment>
<dbReference type="InterPro" id="IPR001915">
    <property type="entry name" value="Peptidase_M48"/>
</dbReference>
<keyword evidence="2 15" id="KW-0645">Protease</keyword>
<dbReference type="GO" id="GO:0005789">
    <property type="term" value="C:endoplasmic reticulum membrane"/>
    <property type="evidence" value="ECO:0007669"/>
    <property type="project" value="UniProtKB-SubCell"/>
</dbReference>
<evidence type="ECO:0000313" key="21">
    <source>
        <dbReference type="Proteomes" id="UP000256601"/>
    </source>
</evidence>
<dbReference type="eggNOG" id="KOG2719">
    <property type="taxonomic scope" value="Eukaryota"/>
</dbReference>
<keyword evidence="9 15" id="KW-0482">Metalloprotease</keyword>
<comment type="catalytic activity">
    <reaction evidence="11 15">
        <text>Hydrolyzes the peptide bond -P2-(S-farnesyl or geranylgeranyl)C-P1'-P2'-P3'-COOH where P1' and P2' are amino acids with aliphatic side chains and P3' is any C-terminal residue.</text>
        <dbReference type="EC" id="3.4.24.84"/>
    </reaction>
</comment>
<accession>A0A1D8NMZ7</accession>
<evidence type="ECO:0000256" key="7">
    <source>
        <dbReference type="ARBA" id="ARBA00022833"/>
    </source>
</evidence>
<feature type="transmembrane region" description="Helical" evidence="15">
    <location>
        <begin position="206"/>
        <end position="229"/>
    </location>
</feature>
<dbReference type="Pfam" id="PF16491">
    <property type="entry name" value="Peptidase_M48_N"/>
    <property type="match status" value="1"/>
</dbReference>
<feature type="transmembrane region" description="Helical" evidence="15">
    <location>
        <begin position="71"/>
        <end position="92"/>
    </location>
</feature>
<evidence type="ECO:0000256" key="9">
    <source>
        <dbReference type="ARBA" id="ARBA00023049"/>
    </source>
</evidence>
<dbReference type="VEuPathDB" id="FungiDB:YALI1_F14688g"/>
<evidence type="ECO:0000313" key="19">
    <source>
        <dbReference type="EMBL" id="RDW27841.1"/>
    </source>
</evidence>
<dbReference type="Proteomes" id="UP000256601">
    <property type="component" value="Unassembled WGS sequence"/>
</dbReference>
<keyword evidence="6 15" id="KW-0256">Endoplasmic reticulum</keyword>
<proteinExistence type="inferred from homology"/>
<keyword evidence="10 15" id="KW-0472">Membrane</keyword>
<evidence type="ECO:0000259" key="16">
    <source>
        <dbReference type="Pfam" id="PF01435"/>
    </source>
</evidence>
<dbReference type="InterPro" id="IPR027057">
    <property type="entry name" value="CAXX_Prtase_1"/>
</dbReference>
<evidence type="ECO:0000256" key="6">
    <source>
        <dbReference type="ARBA" id="ARBA00022824"/>
    </source>
</evidence>
<evidence type="ECO:0000256" key="2">
    <source>
        <dbReference type="ARBA" id="ARBA00022670"/>
    </source>
</evidence>
<feature type="binding site" evidence="14">
    <location>
        <position position="389"/>
    </location>
    <ligand>
        <name>Zn(2+)</name>
        <dbReference type="ChEBI" id="CHEBI:29105"/>
        <note>catalytic</note>
    </ligand>
</feature>
<dbReference type="Proteomes" id="UP000182444">
    <property type="component" value="Chromosome 1F"/>
</dbReference>
<feature type="active site" evidence="13">
    <location>
        <position position="309"/>
    </location>
</feature>
<dbReference type="KEGG" id="yli:2908175"/>
<evidence type="ECO:0000256" key="15">
    <source>
        <dbReference type="RuleBase" id="RU366005"/>
    </source>
</evidence>
<keyword evidence="8 15" id="KW-1133">Transmembrane helix</keyword>
<feature type="transmembrane region" description="Helical" evidence="15">
    <location>
        <begin position="134"/>
        <end position="153"/>
    </location>
</feature>
<evidence type="ECO:0000256" key="13">
    <source>
        <dbReference type="PIRSR" id="PIRSR627057-1"/>
    </source>
</evidence>